<evidence type="ECO:0000313" key="2">
    <source>
        <dbReference type="Proteomes" id="UP000007266"/>
    </source>
</evidence>
<keyword evidence="2" id="KW-1185">Reference proteome</keyword>
<protein>
    <submittedName>
        <fullName evidence="1">Uncharacterized protein</fullName>
    </submittedName>
</protein>
<evidence type="ECO:0000313" key="1">
    <source>
        <dbReference type="EMBL" id="EFA11631.1"/>
    </source>
</evidence>
<name>D7EKQ5_TRICA</name>
<reference evidence="1 2" key="1">
    <citation type="journal article" date="2008" name="Nature">
        <title>The genome of the model beetle and pest Tribolium castaneum.</title>
        <authorList>
            <consortium name="Tribolium Genome Sequencing Consortium"/>
            <person name="Richards S."/>
            <person name="Gibbs R.A."/>
            <person name="Weinstock G.M."/>
            <person name="Brown S.J."/>
            <person name="Denell R."/>
            <person name="Beeman R.W."/>
            <person name="Gibbs R."/>
            <person name="Beeman R.W."/>
            <person name="Brown S.J."/>
            <person name="Bucher G."/>
            <person name="Friedrich M."/>
            <person name="Grimmelikhuijzen C.J."/>
            <person name="Klingler M."/>
            <person name="Lorenzen M."/>
            <person name="Richards S."/>
            <person name="Roth S."/>
            <person name="Schroder R."/>
            <person name="Tautz D."/>
            <person name="Zdobnov E.M."/>
            <person name="Muzny D."/>
            <person name="Gibbs R.A."/>
            <person name="Weinstock G.M."/>
            <person name="Attaway T."/>
            <person name="Bell S."/>
            <person name="Buhay C.J."/>
            <person name="Chandrabose M.N."/>
            <person name="Chavez D."/>
            <person name="Clerk-Blankenburg K.P."/>
            <person name="Cree A."/>
            <person name="Dao M."/>
            <person name="Davis C."/>
            <person name="Chacko J."/>
            <person name="Dinh H."/>
            <person name="Dugan-Rocha S."/>
            <person name="Fowler G."/>
            <person name="Garner T.T."/>
            <person name="Garnes J."/>
            <person name="Gnirke A."/>
            <person name="Hawes A."/>
            <person name="Hernandez J."/>
            <person name="Hines S."/>
            <person name="Holder M."/>
            <person name="Hume J."/>
            <person name="Jhangiani S.N."/>
            <person name="Joshi V."/>
            <person name="Khan Z.M."/>
            <person name="Jackson L."/>
            <person name="Kovar C."/>
            <person name="Kowis A."/>
            <person name="Lee S."/>
            <person name="Lewis L.R."/>
            <person name="Margolis J."/>
            <person name="Morgan M."/>
            <person name="Nazareth L.V."/>
            <person name="Nguyen N."/>
            <person name="Okwuonu G."/>
            <person name="Parker D."/>
            <person name="Richards S."/>
            <person name="Ruiz S.J."/>
            <person name="Santibanez J."/>
            <person name="Savard J."/>
            <person name="Scherer S.E."/>
            <person name="Schneider B."/>
            <person name="Sodergren E."/>
            <person name="Tautz D."/>
            <person name="Vattahil S."/>
            <person name="Villasana D."/>
            <person name="White C.S."/>
            <person name="Wright R."/>
            <person name="Park Y."/>
            <person name="Beeman R.W."/>
            <person name="Lord J."/>
            <person name="Oppert B."/>
            <person name="Lorenzen M."/>
            <person name="Brown S."/>
            <person name="Wang L."/>
            <person name="Savard J."/>
            <person name="Tautz D."/>
            <person name="Richards S."/>
            <person name="Weinstock G."/>
            <person name="Gibbs R.A."/>
            <person name="Liu Y."/>
            <person name="Worley K."/>
            <person name="Weinstock G."/>
            <person name="Elsik C.G."/>
            <person name="Reese J.T."/>
            <person name="Elhaik E."/>
            <person name="Landan G."/>
            <person name="Graur D."/>
            <person name="Arensburger P."/>
            <person name="Atkinson P."/>
            <person name="Beeman R.W."/>
            <person name="Beidler J."/>
            <person name="Brown S.J."/>
            <person name="Demuth J.P."/>
            <person name="Drury D.W."/>
            <person name="Du Y.Z."/>
            <person name="Fujiwara H."/>
            <person name="Lorenzen M."/>
            <person name="Maselli V."/>
            <person name="Osanai M."/>
            <person name="Park Y."/>
            <person name="Robertson H.M."/>
            <person name="Tu Z."/>
            <person name="Wang J.J."/>
            <person name="Wang S."/>
            <person name="Richards S."/>
            <person name="Song H."/>
            <person name="Zhang L."/>
            <person name="Sodergren E."/>
            <person name="Werner D."/>
            <person name="Stanke M."/>
            <person name="Morgenstern B."/>
            <person name="Solovyev V."/>
            <person name="Kosarev P."/>
            <person name="Brown G."/>
            <person name="Chen H.C."/>
            <person name="Ermolaeva O."/>
            <person name="Hlavina W."/>
            <person name="Kapustin Y."/>
            <person name="Kiryutin B."/>
            <person name="Kitts P."/>
            <person name="Maglott D."/>
            <person name="Pruitt K."/>
            <person name="Sapojnikov V."/>
            <person name="Souvorov A."/>
            <person name="Mackey A.J."/>
            <person name="Waterhouse R.M."/>
            <person name="Wyder S."/>
            <person name="Zdobnov E.M."/>
            <person name="Zdobnov E.M."/>
            <person name="Wyder S."/>
            <person name="Kriventseva E.V."/>
            <person name="Kadowaki T."/>
            <person name="Bork P."/>
            <person name="Aranda M."/>
            <person name="Bao R."/>
            <person name="Beermann A."/>
            <person name="Berns N."/>
            <person name="Bolognesi R."/>
            <person name="Bonneton F."/>
            <person name="Bopp D."/>
            <person name="Brown S.J."/>
            <person name="Bucher G."/>
            <person name="Butts T."/>
            <person name="Chaumot A."/>
            <person name="Denell R.E."/>
            <person name="Ferrier D.E."/>
            <person name="Friedrich M."/>
            <person name="Gordon C.M."/>
            <person name="Jindra M."/>
            <person name="Klingler M."/>
            <person name="Lan Q."/>
            <person name="Lattorff H.M."/>
            <person name="Laudet V."/>
            <person name="von Levetsow C."/>
            <person name="Liu Z."/>
            <person name="Lutz R."/>
            <person name="Lynch J.A."/>
            <person name="da Fonseca R.N."/>
            <person name="Posnien N."/>
            <person name="Reuter R."/>
            <person name="Roth S."/>
            <person name="Savard J."/>
            <person name="Schinko J.B."/>
            <person name="Schmitt C."/>
            <person name="Schoppmeier M."/>
            <person name="Schroder R."/>
            <person name="Shippy T.D."/>
            <person name="Simonnet F."/>
            <person name="Marques-Souza H."/>
            <person name="Tautz D."/>
            <person name="Tomoyasu Y."/>
            <person name="Trauner J."/>
            <person name="Van der Zee M."/>
            <person name="Vervoort M."/>
            <person name="Wittkopp N."/>
            <person name="Wimmer E.A."/>
            <person name="Yang X."/>
            <person name="Jones A.K."/>
            <person name="Sattelle D.B."/>
            <person name="Ebert P.R."/>
            <person name="Nelson D."/>
            <person name="Scott J.G."/>
            <person name="Beeman R.W."/>
            <person name="Muthukrishnan S."/>
            <person name="Kramer K.J."/>
            <person name="Arakane Y."/>
            <person name="Beeman R.W."/>
            <person name="Zhu Q."/>
            <person name="Hogenkamp D."/>
            <person name="Dixit R."/>
            <person name="Oppert B."/>
            <person name="Jiang H."/>
            <person name="Zou Z."/>
            <person name="Marshall J."/>
            <person name="Elpidina E."/>
            <person name="Vinokurov K."/>
            <person name="Oppert C."/>
            <person name="Zou Z."/>
            <person name="Evans J."/>
            <person name="Lu Z."/>
            <person name="Zhao P."/>
            <person name="Sumathipala N."/>
            <person name="Altincicek B."/>
            <person name="Vilcinskas A."/>
            <person name="Williams M."/>
            <person name="Hultmark D."/>
            <person name="Hetru C."/>
            <person name="Jiang H."/>
            <person name="Grimmelikhuijzen C.J."/>
            <person name="Hauser F."/>
            <person name="Cazzamali G."/>
            <person name="Williamson M."/>
            <person name="Park Y."/>
            <person name="Li B."/>
            <person name="Tanaka Y."/>
            <person name="Predel R."/>
            <person name="Neupert S."/>
            <person name="Schachtner J."/>
            <person name="Verleyen P."/>
            <person name="Raible F."/>
            <person name="Bork P."/>
            <person name="Friedrich M."/>
            <person name="Walden K.K."/>
            <person name="Robertson H.M."/>
            <person name="Angeli S."/>
            <person name="Foret S."/>
            <person name="Bucher G."/>
            <person name="Schuetz S."/>
            <person name="Maleszka R."/>
            <person name="Wimmer E.A."/>
            <person name="Beeman R.W."/>
            <person name="Lorenzen M."/>
            <person name="Tomoyasu Y."/>
            <person name="Miller S.C."/>
            <person name="Grossmann D."/>
            <person name="Bucher G."/>
        </authorList>
    </citation>
    <scope>NUCLEOTIDE SEQUENCE [LARGE SCALE GENOMIC DNA]</scope>
    <source>
        <strain evidence="1 2">Georgia GA2</strain>
    </source>
</reference>
<dbReference type="EMBL" id="KQ973319">
    <property type="protein sequence ID" value="EFA11631.1"/>
    <property type="molecule type" value="Genomic_DNA"/>
</dbReference>
<gene>
    <name evidence="1" type="primary">GLEAN_00009</name>
    <name evidence="1" type="ORF">TcasGA2_TC000009</name>
</gene>
<sequence>MTYAVNVSCPVVGIGENLFIETPPLDTTEEVEDEPLQFVTPVKE</sequence>
<organism evidence="1 2">
    <name type="scientific">Tribolium castaneum</name>
    <name type="common">Red flour beetle</name>
    <dbReference type="NCBI Taxonomy" id="7070"/>
    <lineage>
        <taxon>Eukaryota</taxon>
        <taxon>Metazoa</taxon>
        <taxon>Ecdysozoa</taxon>
        <taxon>Arthropoda</taxon>
        <taxon>Hexapoda</taxon>
        <taxon>Insecta</taxon>
        <taxon>Pterygota</taxon>
        <taxon>Neoptera</taxon>
        <taxon>Endopterygota</taxon>
        <taxon>Coleoptera</taxon>
        <taxon>Polyphaga</taxon>
        <taxon>Cucujiformia</taxon>
        <taxon>Tenebrionidae</taxon>
        <taxon>Tenebrionidae incertae sedis</taxon>
        <taxon>Tribolium</taxon>
    </lineage>
</organism>
<dbReference type="InParanoid" id="D7EKQ5"/>
<dbReference type="Proteomes" id="UP000007266">
    <property type="component" value="Unassembled WGS sequence"/>
</dbReference>
<dbReference type="AlphaFoldDB" id="D7EKQ5"/>
<reference evidence="1 2" key="2">
    <citation type="journal article" date="2010" name="Nucleic Acids Res.">
        <title>BeetleBase in 2010: revisions to provide comprehensive genomic information for Tribolium castaneum.</title>
        <authorList>
            <person name="Kim H.S."/>
            <person name="Murphy T."/>
            <person name="Xia J."/>
            <person name="Caragea D."/>
            <person name="Park Y."/>
            <person name="Beeman R.W."/>
            <person name="Lorenzen M.D."/>
            <person name="Butcher S."/>
            <person name="Manak J.R."/>
            <person name="Brown S.J."/>
        </authorList>
    </citation>
    <scope>NUCLEOTIDE SEQUENCE [LARGE SCALE GENOMIC DNA]</scope>
    <source>
        <strain evidence="1 2">Georgia GA2</strain>
    </source>
</reference>
<accession>D7EKQ5</accession>
<dbReference type="HOGENOM" id="CLU_3225250_0_0_1"/>
<proteinExistence type="predicted"/>